<protein>
    <submittedName>
        <fullName evidence="1">Uncharacterized protein</fullName>
    </submittedName>
</protein>
<reference evidence="1" key="1">
    <citation type="submission" date="2021-03" db="EMBL/GenBank/DDBJ databases">
        <authorList>
            <person name="Li Z."/>
            <person name="Yang C."/>
        </authorList>
    </citation>
    <scope>NUCLEOTIDE SEQUENCE</scope>
    <source>
        <strain evidence="1">Dzin_1.0</strain>
        <tissue evidence="1">Leaf</tissue>
    </source>
</reference>
<keyword evidence="2" id="KW-1185">Reference proteome</keyword>
<dbReference type="PANTHER" id="PTHR37207">
    <property type="entry name" value="OS09G0446000 PROTEIN"/>
    <property type="match status" value="1"/>
</dbReference>
<dbReference type="AlphaFoldDB" id="A0A9D5HJM4"/>
<comment type="caution">
    <text evidence="1">The sequence shown here is derived from an EMBL/GenBank/DDBJ whole genome shotgun (WGS) entry which is preliminary data.</text>
</comment>
<reference evidence="1" key="2">
    <citation type="journal article" date="2022" name="Hortic Res">
        <title>The genome of Dioscorea zingiberensis sheds light on the biosynthesis, origin and evolution of the medicinally important diosgenin saponins.</title>
        <authorList>
            <person name="Li Y."/>
            <person name="Tan C."/>
            <person name="Li Z."/>
            <person name="Guo J."/>
            <person name="Li S."/>
            <person name="Chen X."/>
            <person name="Wang C."/>
            <person name="Dai X."/>
            <person name="Yang H."/>
            <person name="Song W."/>
            <person name="Hou L."/>
            <person name="Xu J."/>
            <person name="Tong Z."/>
            <person name="Xu A."/>
            <person name="Yuan X."/>
            <person name="Wang W."/>
            <person name="Yang Q."/>
            <person name="Chen L."/>
            <person name="Sun Z."/>
            <person name="Wang K."/>
            <person name="Pan B."/>
            <person name="Chen J."/>
            <person name="Bao Y."/>
            <person name="Liu F."/>
            <person name="Qi X."/>
            <person name="Gang D.R."/>
            <person name="Wen J."/>
            <person name="Li J."/>
        </authorList>
    </citation>
    <scope>NUCLEOTIDE SEQUENCE</scope>
    <source>
        <strain evidence="1">Dzin_1.0</strain>
    </source>
</reference>
<name>A0A9D5HJM4_9LILI</name>
<accession>A0A9D5HJM4</accession>
<dbReference type="Proteomes" id="UP001085076">
    <property type="component" value="Miscellaneous, Linkage group lg03"/>
</dbReference>
<dbReference type="OrthoDB" id="1914154at2759"/>
<gene>
    <name evidence="1" type="ORF">J5N97_014001</name>
</gene>
<organism evidence="1 2">
    <name type="scientific">Dioscorea zingiberensis</name>
    <dbReference type="NCBI Taxonomy" id="325984"/>
    <lineage>
        <taxon>Eukaryota</taxon>
        <taxon>Viridiplantae</taxon>
        <taxon>Streptophyta</taxon>
        <taxon>Embryophyta</taxon>
        <taxon>Tracheophyta</taxon>
        <taxon>Spermatophyta</taxon>
        <taxon>Magnoliopsida</taxon>
        <taxon>Liliopsida</taxon>
        <taxon>Dioscoreales</taxon>
        <taxon>Dioscoreaceae</taxon>
        <taxon>Dioscorea</taxon>
    </lineage>
</organism>
<proteinExistence type="predicted"/>
<evidence type="ECO:0000313" key="1">
    <source>
        <dbReference type="EMBL" id="KAJ0978527.1"/>
    </source>
</evidence>
<dbReference type="EMBL" id="JAGGNH010000003">
    <property type="protein sequence ID" value="KAJ0978527.1"/>
    <property type="molecule type" value="Genomic_DNA"/>
</dbReference>
<sequence length="169" mass="19479">MKPEKTRAKYQPPFRAVKDDTEPFLRDPISRSDPIETVQALLRLPPFNKSQFCSKQSAGGPKSKYDIYSGKSVHSCKVEILCMDILRQLLFMEHFMPSRQLTCFARVFASDMPSSQLCNLNFKTRTVELHAAPWDIYDQPWFTYQLRANCCSGCLESIFEFLAEATISY</sequence>
<dbReference type="PANTHER" id="PTHR37207:SF1">
    <property type="entry name" value="OS09G0446000 PROTEIN"/>
    <property type="match status" value="1"/>
</dbReference>
<evidence type="ECO:0000313" key="2">
    <source>
        <dbReference type="Proteomes" id="UP001085076"/>
    </source>
</evidence>